<dbReference type="AlphaFoldDB" id="S2E512"/>
<proteinExistence type="predicted"/>
<comment type="caution">
    <text evidence="1">The sequence shown here is derived from an EMBL/GenBank/DDBJ whole genome shotgun (WGS) entry which is preliminary data.</text>
</comment>
<protein>
    <submittedName>
        <fullName evidence="1">Uncharacterized protein</fullName>
    </submittedName>
</protein>
<reference evidence="1 2" key="1">
    <citation type="journal article" date="2013" name="Genome Announc.">
        <title>Draft Genome Sequence of Indibacter alkaliphilus Strain LW1T, Isolated from Lonar Lake, a Haloalkaline Lake in the Buldana District of Maharashtra, India.</title>
        <authorList>
            <person name="Singh A."/>
            <person name="Kumar Jangir P."/>
            <person name="Sharma R."/>
            <person name="Singh A."/>
            <person name="Kumar Pinnaka A."/>
            <person name="Shivaji S."/>
        </authorList>
    </citation>
    <scope>NUCLEOTIDE SEQUENCE [LARGE SCALE GENOMIC DNA]</scope>
    <source>
        <strain evidence="2">CCUG 57479 / KCTC 22604 / LW1</strain>
    </source>
</reference>
<gene>
    <name evidence="1" type="ORF">A33Q_0357</name>
</gene>
<evidence type="ECO:0000313" key="2">
    <source>
        <dbReference type="Proteomes" id="UP000006073"/>
    </source>
</evidence>
<dbReference type="EMBL" id="ALWO02000011">
    <property type="protein sequence ID" value="EOZ99676.1"/>
    <property type="molecule type" value="Genomic_DNA"/>
</dbReference>
<accession>S2E512</accession>
<organism evidence="1 2">
    <name type="scientific">Indibacter alkaliphilus (strain CCUG 57479 / KCTC 22604 / LW1)</name>
    <dbReference type="NCBI Taxonomy" id="1189612"/>
    <lineage>
        <taxon>Bacteria</taxon>
        <taxon>Pseudomonadati</taxon>
        <taxon>Bacteroidota</taxon>
        <taxon>Cytophagia</taxon>
        <taxon>Cytophagales</taxon>
        <taxon>Cyclobacteriaceae</taxon>
    </lineage>
</organism>
<sequence length="40" mass="4699">MKVRTVIKDLEVIHKRGDLPSPNYLKMSKFNRLTNKKSDP</sequence>
<evidence type="ECO:0000313" key="1">
    <source>
        <dbReference type="EMBL" id="EOZ99676.1"/>
    </source>
</evidence>
<name>S2E512_INDAL</name>
<dbReference type="Proteomes" id="UP000006073">
    <property type="component" value="Unassembled WGS sequence"/>
</dbReference>
<keyword evidence="2" id="KW-1185">Reference proteome</keyword>